<dbReference type="Proteomes" id="UP000253664">
    <property type="component" value="Unassembled WGS sequence"/>
</dbReference>
<dbReference type="PANTHER" id="PTHR43775:SF29">
    <property type="entry name" value="ASPERFURANONE POLYKETIDE SYNTHASE AFOG-RELATED"/>
    <property type="match status" value="1"/>
</dbReference>
<keyword evidence="2" id="KW-0597">Phosphoprotein</keyword>
<name>A0A367L8U7_9HYPO</name>
<evidence type="ECO:0000256" key="1">
    <source>
        <dbReference type="ARBA" id="ARBA00022450"/>
    </source>
</evidence>
<feature type="region of interest" description="Disordered" evidence="3">
    <location>
        <begin position="92"/>
        <end position="116"/>
    </location>
</feature>
<reference evidence="5 6" key="1">
    <citation type="journal article" date="2015" name="BMC Genomics">
        <title>Insights from the genome of Ophiocordyceps polyrhachis-furcata to pathogenicity and host specificity in insect fungi.</title>
        <authorList>
            <person name="Wichadakul D."/>
            <person name="Kobmoo N."/>
            <person name="Ingsriswang S."/>
            <person name="Tangphatsornruang S."/>
            <person name="Chantasingh D."/>
            <person name="Luangsa-ard J.J."/>
            <person name="Eurwilaichitr L."/>
        </authorList>
    </citation>
    <scope>NUCLEOTIDE SEQUENCE [LARGE SCALE GENOMIC DNA]</scope>
    <source>
        <strain evidence="5 6">BCC 54312</strain>
    </source>
</reference>
<evidence type="ECO:0000256" key="2">
    <source>
        <dbReference type="ARBA" id="ARBA00022553"/>
    </source>
</evidence>
<dbReference type="InterPro" id="IPR014043">
    <property type="entry name" value="Acyl_transferase_dom"/>
</dbReference>
<keyword evidence="1" id="KW-0596">Phosphopantetheine</keyword>
<evidence type="ECO:0000256" key="3">
    <source>
        <dbReference type="SAM" id="MobiDB-lite"/>
    </source>
</evidence>
<dbReference type="SUPFAM" id="SSF52151">
    <property type="entry name" value="FabD/lysophospholipase-like"/>
    <property type="match status" value="1"/>
</dbReference>
<dbReference type="EMBL" id="LKCN02000011">
    <property type="protein sequence ID" value="RCI10836.1"/>
    <property type="molecule type" value="Genomic_DNA"/>
</dbReference>
<accession>A0A367L8U7</accession>
<dbReference type="SUPFAM" id="SSF55048">
    <property type="entry name" value="Probable ACP-binding domain of malonyl-CoA ACP transacylase"/>
    <property type="match status" value="1"/>
</dbReference>
<comment type="caution">
    <text evidence="5">The sequence shown here is derived from an EMBL/GenBank/DDBJ whole genome shotgun (WGS) entry which is preliminary data.</text>
</comment>
<evidence type="ECO:0000313" key="5">
    <source>
        <dbReference type="EMBL" id="RCI10836.1"/>
    </source>
</evidence>
<dbReference type="Pfam" id="PF00698">
    <property type="entry name" value="Acyl_transf_1"/>
    <property type="match status" value="1"/>
</dbReference>
<dbReference type="InterPro" id="IPR050091">
    <property type="entry name" value="PKS_NRPS_Biosynth_Enz"/>
</dbReference>
<dbReference type="InterPro" id="IPR001227">
    <property type="entry name" value="Ac_transferase_dom_sf"/>
</dbReference>
<protein>
    <recommendedName>
        <fullName evidence="4">Malonyl-CoA:ACP transacylase (MAT) domain-containing protein</fullName>
    </recommendedName>
</protein>
<evidence type="ECO:0000313" key="6">
    <source>
        <dbReference type="Proteomes" id="UP000253664"/>
    </source>
</evidence>
<dbReference type="STRING" id="1330021.A0A367L8U7"/>
<evidence type="ECO:0000259" key="4">
    <source>
        <dbReference type="SMART" id="SM00827"/>
    </source>
</evidence>
<dbReference type="OrthoDB" id="4920000at2759"/>
<keyword evidence="6" id="KW-1185">Reference proteome</keyword>
<proteinExistence type="predicted"/>
<feature type="domain" description="Malonyl-CoA:ACP transacylase (MAT)" evidence="4">
    <location>
        <begin position="150"/>
        <end position="463"/>
    </location>
</feature>
<sequence length="479" mass="52711">MSISPEVRPLTHVSGFSIADREQTWPDKAVFGRGLRRASQVVSCLELEHVSSHLGHHRSQPSTSIPFSKAMKTSHVMPLPLPLPLRPPLPLPPLPPPPLPPLPPPPPPLSRRGTDARHKLDVERTAERILRSFSMAPMLRIRPRQAVCFVFTGSGAQWFSMGRELLAYDVFRTSLETSGRLLEGMGCGWSLIEEMFFSKKPRMDEPSVFQPACTALQLALADLLDSWSVRPSVVVGHSSGEIAAAYVKRAISRRSALKIAFARGLVSDRMTRGGGMHAVGLGEEQVEPLISLVQQDGSYVVVGCDNSPESVTISGDLDALAKTQLLLEKLKVFNRRVRVKNAYHAVHVDEVADAYLDAIGELSAGREEEEVDMFSSVTGGQVGSERLREASYWVSNLKQQVKFRDAMGCVLAAARGGKREGSLMVTEIGPHPALQSAIQQTFNYNENRERTHLIYTSMLSREQSGVRTALEAMDGYWSA</sequence>
<gene>
    <name evidence="5" type="ORF">L249_5248</name>
</gene>
<dbReference type="GO" id="GO:0004312">
    <property type="term" value="F:fatty acid synthase activity"/>
    <property type="evidence" value="ECO:0007669"/>
    <property type="project" value="TreeGrafter"/>
</dbReference>
<dbReference type="GO" id="GO:0006633">
    <property type="term" value="P:fatty acid biosynthetic process"/>
    <property type="evidence" value="ECO:0007669"/>
    <property type="project" value="TreeGrafter"/>
</dbReference>
<dbReference type="AlphaFoldDB" id="A0A367L8U7"/>
<organism evidence="5 6">
    <name type="scientific">Ophiocordyceps polyrhachis-furcata BCC 54312</name>
    <dbReference type="NCBI Taxonomy" id="1330021"/>
    <lineage>
        <taxon>Eukaryota</taxon>
        <taxon>Fungi</taxon>
        <taxon>Dikarya</taxon>
        <taxon>Ascomycota</taxon>
        <taxon>Pezizomycotina</taxon>
        <taxon>Sordariomycetes</taxon>
        <taxon>Hypocreomycetidae</taxon>
        <taxon>Hypocreales</taxon>
        <taxon>Ophiocordycipitaceae</taxon>
        <taxon>Ophiocordyceps</taxon>
    </lineage>
</organism>
<dbReference type="GO" id="GO:0044550">
    <property type="term" value="P:secondary metabolite biosynthetic process"/>
    <property type="evidence" value="ECO:0007669"/>
    <property type="project" value="TreeGrafter"/>
</dbReference>
<dbReference type="PANTHER" id="PTHR43775">
    <property type="entry name" value="FATTY ACID SYNTHASE"/>
    <property type="match status" value="1"/>
</dbReference>
<dbReference type="InterPro" id="IPR016036">
    <property type="entry name" value="Malonyl_transacylase_ACP-bd"/>
</dbReference>
<dbReference type="Gene3D" id="3.40.366.10">
    <property type="entry name" value="Malonyl-Coenzyme A Acyl Carrier Protein, domain 2"/>
    <property type="match status" value="1"/>
</dbReference>
<dbReference type="SMART" id="SM00827">
    <property type="entry name" value="PKS_AT"/>
    <property type="match status" value="1"/>
</dbReference>
<feature type="compositionally biased region" description="Pro residues" evidence="3">
    <location>
        <begin position="92"/>
        <end position="109"/>
    </location>
</feature>
<dbReference type="InterPro" id="IPR016035">
    <property type="entry name" value="Acyl_Trfase/lysoPLipase"/>
</dbReference>